<dbReference type="PANTHER" id="PTHR24246">
    <property type="entry name" value="OLFACTORY RECEPTOR AND ADENOSINE RECEPTOR"/>
    <property type="match status" value="1"/>
</dbReference>
<evidence type="ECO:0000256" key="3">
    <source>
        <dbReference type="ARBA" id="ARBA00022692"/>
    </source>
</evidence>
<proteinExistence type="predicted"/>
<evidence type="ECO:0000256" key="5">
    <source>
        <dbReference type="ARBA" id="ARBA00023040"/>
    </source>
</evidence>
<dbReference type="PANTHER" id="PTHR24246:SF27">
    <property type="entry name" value="ADENOSINE RECEPTOR, ISOFORM A"/>
    <property type="match status" value="1"/>
</dbReference>
<dbReference type="EMBL" id="JAKROA010000001">
    <property type="protein sequence ID" value="KAL5112812.1"/>
    <property type="molecule type" value="Genomic_DNA"/>
</dbReference>
<keyword evidence="5" id="KW-0297">G-protein coupled receptor</keyword>
<feature type="transmembrane region" description="Helical" evidence="11">
    <location>
        <begin position="145"/>
        <end position="166"/>
    </location>
</feature>
<dbReference type="Pfam" id="PF00001">
    <property type="entry name" value="7tm_1"/>
    <property type="match status" value="1"/>
</dbReference>
<name>A0ABR4QSV0_9CEST</name>
<feature type="transmembrane region" description="Helical" evidence="11">
    <location>
        <begin position="386"/>
        <end position="406"/>
    </location>
</feature>
<feature type="transmembrane region" description="Helical" evidence="11">
    <location>
        <begin position="204"/>
        <end position="222"/>
    </location>
</feature>
<evidence type="ECO:0000256" key="11">
    <source>
        <dbReference type="SAM" id="Phobius"/>
    </source>
</evidence>
<keyword evidence="15" id="KW-1185">Reference proteome</keyword>
<feature type="region of interest" description="Disordered" evidence="10">
    <location>
        <begin position="62"/>
        <end position="89"/>
    </location>
</feature>
<evidence type="ECO:0000256" key="12">
    <source>
        <dbReference type="SAM" id="SignalP"/>
    </source>
</evidence>
<comment type="subcellular location">
    <subcellularLocation>
        <location evidence="1">Cell membrane</location>
        <topology evidence="1">Multi-pass membrane protein</topology>
    </subcellularLocation>
</comment>
<dbReference type="CDD" id="cd00637">
    <property type="entry name" value="7tm_classA_rhodopsin-like"/>
    <property type="match status" value="1"/>
</dbReference>
<feature type="transmembrane region" description="Helical" evidence="11">
    <location>
        <begin position="305"/>
        <end position="326"/>
    </location>
</feature>
<evidence type="ECO:0000256" key="4">
    <source>
        <dbReference type="ARBA" id="ARBA00022989"/>
    </source>
</evidence>
<evidence type="ECO:0000256" key="10">
    <source>
        <dbReference type="SAM" id="MobiDB-lite"/>
    </source>
</evidence>
<accession>A0ABR4QSV0</accession>
<keyword evidence="4 11" id="KW-1133">Transmembrane helix</keyword>
<keyword evidence="2" id="KW-1003">Cell membrane</keyword>
<keyword evidence="12" id="KW-0732">Signal</keyword>
<feature type="signal peptide" evidence="12">
    <location>
        <begin position="1"/>
        <end position="22"/>
    </location>
</feature>
<organism evidence="14 15">
    <name type="scientific">Taenia crassiceps</name>
    <dbReference type="NCBI Taxonomy" id="6207"/>
    <lineage>
        <taxon>Eukaryota</taxon>
        <taxon>Metazoa</taxon>
        <taxon>Spiralia</taxon>
        <taxon>Lophotrochozoa</taxon>
        <taxon>Platyhelminthes</taxon>
        <taxon>Cestoda</taxon>
        <taxon>Eucestoda</taxon>
        <taxon>Cyclophyllidea</taxon>
        <taxon>Taeniidae</taxon>
        <taxon>Taenia</taxon>
    </lineage>
</organism>
<feature type="chain" id="PRO_5045871409" description="G-protein coupled receptors family 1 profile domain-containing protein" evidence="12">
    <location>
        <begin position="23"/>
        <end position="510"/>
    </location>
</feature>
<evidence type="ECO:0000256" key="1">
    <source>
        <dbReference type="ARBA" id="ARBA00004651"/>
    </source>
</evidence>
<keyword evidence="9" id="KW-0807">Transducer</keyword>
<keyword evidence="3 11" id="KW-0812">Transmembrane</keyword>
<reference evidence="14 15" key="1">
    <citation type="journal article" date="2022" name="Front. Cell. Infect. Microbiol.">
        <title>The Genomes of Two Strains of Taenia crassiceps the Animal Model for the Study of Human Cysticercosis.</title>
        <authorList>
            <person name="Bobes R.J."/>
            <person name="Estrada K."/>
            <person name="Rios-Valencia D.G."/>
            <person name="Calderon-Gallegos A."/>
            <person name="de la Torre P."/>
            <person name="Carrero J.C."/>
            <person name="Sanchez-Flores A."/>
            <person name="Laclette J.P."/>
        </authorList>
    </citation>
    <scope>NUCLEOTIDE SEQUENCE [LARGE SCALE GENOMIC DNA]</scope>
    <source>
        <strain evidence="14">WFUcys</strain>
    </source>
</reference>
<evidence type="ECO:0000256" key="2">
    <source>
        <dbReference type="ARBA" id="ARBA00022475"/>
    </source>
</evidence>
<dbReference type="InterPro" id="IPR000276">
    <property type="entry name" value="GPCR_Rhodpsn"/>
</dbReference>
<dbReference type="SUPFAM" id="SSF81321">
    <property type="entry name" value="Family A G protein-coupled receptor-like"/>
    <property type="match status" value="1"/>
</dbReference>
<feature type="domain" description="G-protein coupled receptors family 1 profile" evidence="13">
    <location>
        <begin position="114"/>
        <end position="446"/>
    </location>
</feature>
<comment type="caution">
    <text evidence="14">The sequence shown here is derived from an EMBL/GenBank/DDBJ whole genome shotgun (WGS) entry which is preliminary data.</text>
</comment>
<protein>
    <recommendedName>
        <fullName evidence="13">G-protein coupled receptors family 1 profile domain-containing protein</fullName>
    </recommendedName>
</protein>
<evidence type="ECO:0000256" key="6">
    <source>
        <dbReference type="ARBA" id="ARBA00023136"/>
    </source>
</evidence>
<gene>
    <name evidence="14" type="ORF">TcWFU_008796</name>
</gene>
<evidence type="ECO:0000256" key="7">
    <source>
        <dbReference type="ARBA" id="ARBA00023170"/>
    </source>
</evidence>
<dbReference type="PROSITE" id="PS50262">
    <property type="entry name" value="G_PROTEIN_RECEP_F1_2"/>
    <property type="match status" value="1"/>
</dbReference>
<sequence>MAISAMALNGLVLAGLAHLSYSSSSKRFLGIRRSCNRGHPRFKLKNLQHTRSVKVIRFHASDEEDGNPFTPNGTSLNASGPKCRKDPTIHRSPSCPDRMFYLRGPQIRFATKESNYWLNQLNVGRKRSVKQCPQPKPRLTTALHLVYSLILADLLNAIMTLMNLLLDFWRPNFASLFTPNNVSQVEAAEPCTRLVFSVFLYTSYNASLCSIAGLMLDLYLGVMRPMHYRMPPKSILLTSICGSWAFALFLGCQQLILPALPEPNTNAPIYRRFLLPTEPCDILPYPNQPHFCLIRGTANTFRSGFISGGFLFICIVMMNTLCILSLQKVRRASLSRTRTMRAMDTHRSASLPTINRVDGIASSLHGLKIAHFTVPRTNHRCTGRKLLRSAFTLLSLTVLFTIFFLPSLALDAYFVLTGKAPKLPSWIFDLVIHMPVFVSLLNPMVYSLRLTDIHIGLHNFKKRLLARSEKGFLLKQLRLHHEQILVSTKLTAHLRIRLPVRETDVTSCNH</sequence>
<keyword evidence="7" id="KW-0675">Receptor</keyword>
<evidence type="ECO:0000313" key="14">
    <source>
        <dbReference type="EMBL" id="KAL5112812.1"/>
    </source>
</evidence>
<dbReference type="Gene3D" id="1.20.1070.10">
    <property type="entry name" value="Rhodopsin 7-helix transmembrane proteins"/>
    <property type="match status" value="1"/>
</dbReference>
<keyword evidence="8" id="KW-0325">Glycoprotein</keyword>
<feature type="transmembrane region" description="Helical" evidence="11">
    <location>
        <begin position="234"/>
        <end position="256"/>
    </location>
</feature>
<evidence type="ECO:0000313" key="15">
    <source>
        <dbReference type="Proteomes" id="UP001651158"/>
    </source>
</evidence>
<dbReference type="InterPro" id="IPR017452">
    <property type="entry name" value="GPCR_Rhodpsn_7TM"/>
</dbReference>
<keyword evidence="6 11" id="KW-0472">Membrane</keyword>
<evidence type="ECO:0000259" key="13">
    <source>
        <dbReference type="PROSITE" id="PS50262"/>
    </source>
</evidence>
<evidence type="ECO:0000256" key="8">
    <source>
        <dbReference type="ARBA" id="ARBA00023180"/>
    </source>
</evidence>
<feature type="transmembrane region" description="Helical" evidence="11">
    <location>
        <begin position="426"/>
        <end position="448"/>
    </location>
</feature>
<dbReference type="Proteomes" id="UP001651158">
    <property type="component" value="Unassembled WGS sequence"/>
</dbReference>
<evidence type="ECO:0000256" key="9">
    <source>
        <dbReference type="ARBA" id="ARBA00023224"/>
    </source>
</evidence>
<feature type="compositionally biased region" description="Polar residues" evidence="10">
    <location>
        <begin position="69"/>
        <end position="78"/>
    </location>
</feature>